<proteinExistence type="predicted"/>
<dbReference type="GeneID" id="30035815"/>
<keyword evidence="2" id="KW-0472">Membrane</keyword>
<protein>
    <submittedName>
        <fullName evidence="3">Uncharacterized protein</fullName>
    </submittedName>
</protein>
<evidence type="ECO:0000313" key="3">
    <source>
        <dbReference type="EMBL" id="ANB10965.1"/>
    </source>
</evidence>
<dbReference type="AlphaFoldDB" id="A0A167BXY9"/>
<gene>
    <name evidence="3" type="ORF">AWJ20_3759</name>
</gene>
<accession>A0A167BXY9</accession>
<evidence type="ECO:0000256" key="1">
    <source>
        <dbReference type="SAM" id="MobiDB-lite"/>
    </source>
</evidence>
<reference evidence="3 4" key="1">
    <citation type="submission" date="2016-02" db="EMBL/GenBank/DDBJ databases">
        <title>Complete genome sequence and transcriptome regulation of the pentose utilising yeast Sugiyamaella lignohabitans.</title>
        <authorList>
            <person name="Bellasio M."/>
            <person name="Peymann A."/>
            <person name="Valli M."/>
            <person name="Sipitzky M."/>
            <person name="Graf A."/>
            <person name="Sauer M."/>
            <person name="Marx H."/>
            <person name="Mattanovich D."/>
        </authorList>
    </citation>
    <scope>NUCLEOTIDE SEQUENCE [LARGE SCALE GENOMIC DNA]</scope>
    <source>
        <strain evidence="3 4">CBS 10342</strain>
    </source>
</reference>
<evidence type="ECO:0000313" key="4">
    <source>
        <dbReference type="Proteomes" id="UP000189580"/>
    </source>
</evidence>
<dbReference type="Proteomes" id="UP000189580">
    <property type="component" value="Chromosome c"/>
</dbReference>
<organism evidence="3 4">
    <name type="scientific">Sugiyamaella lignohabitans</name>
    <dbReference type="NCBI Taxonomy" id="796027"/>
    <lineage>
        <taxon>Eukaryota</taxon>
        <taxon>Fungi</taxon>
        <taxon>Dikarya</taxon>
        <taxon>Ascomycota</taxon>
        <taxon>Saccharomycotina</taxon>
        <taxon>Dipodascomycetes</taxon>
        <taxon>Dipodascales</taxon>
        <taxon>Trichomonascaceae</taxon>
        <taxon>Sugiyamaella</taxon>
    </lineage>
</organism>
<dbReference type="OrthoDB" id="3979781at2759"/>
<dbReference type="RefSeq" id="XP_018733442.1">
    <property type="nucleotide sequence ID" value="XM_018880786.1"/>
</dbReference>
<dbReference type="EMBL" id="CP014500">
    <property type="protein sequence ID" value="ANB10965.1"/>
    <property type="molecule type" value="Genomic_DNA"/>
</dbReference>
<dbReference type="KEGG" id="slb:AWJ20_3759"/>
<keyword evidence="2" id="KW-0812">Transmembrane</keyword>
<feature type="region of interest" description="Disordered" evidence="1">
    <location>
        <begin position="336"/>
        <end position="367"/>
    </location>
</feature>
<keyword evidence="4" id="KW-1185">Reference proteome</keyword>
<feature type="transmembrane region" description="Helical" evidence="2">
    <location>
        <begin position="140"/>
        <end position="164"/>
    </location>
</feature>
<sequence length="367" mass="40850">MEVCTRSGVYRGVGCNNARTGFGFRRFLSSANWSPCNDGNIATILHVRKLSTLLKKKNRTDSEFTQLTKHSVSRNTLHHSSNIRNGLDQGRRTIDPVGTIRHARTYATYRGPGRGGLISSVWNLVPAPVRAFTVVAGTAAGFFFISVPLLIICGPPLALGLWLYTRRMKRIANELYHQRWNNLGSYHLTFEDQLDQTAKSQNPADDLFTILMNKAGGATSDAERIARDRILDAVESDEQNLAGLLNIKNQRDIDNLGLTGLEGIQQDFRGSSQGFQEKMEIRTLGLVDKAQSPPRRLANVTLVIQSDGYRNKKMRVELEVLAGYLRSSERIILDANPVGDKSSGSQSSSYAQDTIIEVDPSHYRRTK</sequence>
<keyword evidence="2" id="KW-1133">Transmembrane helix</keyword>
<evidence type="ECO:0000256" key="2">
    <source>
        <dbReference type="SAM" id="Phobius"/>
    </source>
</evidence>
<name>A0A167BXY9_9ASCO</name>